<evidence type="ECO:0000256" key="1">
    <source>
        <dbReference type="ARBA" id="ARBA00023002"/>
    </source>
</evidence>
<dbReference type="PANTHER" id="PTHR45934">
    <property type="entry name" value="FAD/NAD(P)-BINDING OXIDOREDUCTASE FAMILY PROTEIN"/>
    <property type="match status" value="1"/>
</dbReference>
<dbReference type="InterPro" id="IPR044560">
    <property type="entry name" value="MOase"/>
</dbReference>
<evidence type="ECO:0000256" key="3">
    <source>
        <dbReference type="ARBA" id="ARBA00024018"/>
    </source>
</evidence>
<evidence type="ECO:0000256" key="2">
    <source>
        <dbReference type="ARBA" id="ARBA00023033"/>
    </source>
</evidence>
<comment type="caution">
    <text evidence="5">The sequence shown here is derived from an EMBL/GenBank/DDBJ whole genome shotgun (WGS) entry which is preliminary data.</text>
</comment>
<evidence type="ECO:0000313" key="5">
    <source>
        <dbReference type="EMBL" id="GMN33332.1"/>
    </source>
</evidence>
<proteinExistence type="inferred from homology"/>
<organism evidence="5 6">
    <name type="scientific">Ficus carica</name>
    <name type="common">Common fig</name>
    <dbReference type="NCBI Taxonomy" id="3494"/>
    <lineage>
        <taxon>Eukaryota</taxon>
        <taxon>Viridiplantae</taxon>
        <taxon>Streptophyta</taxon>
        <taxon>Embryophyta</taxon>
        <taxon>Tracheophyta</taxon>
        <taxon>Spermatophyta</taxon>
        <taxon>Magnoliopsida</taxon>
        <taxon>eudicotyledons</taxon>
        <taxon>Gunneridae</taxon>
        <taxon>Pentapetalae</taxon>
        <taxon>rosids</taxon>
        <taxon>fabids</taxon>
        <taxon>Rosales</taxon>
        <taxon>Moraceae</taxon>
        <taxon>Ficeae</taxon>
        <taxon>Ficus</taxon>
    </lineage>
</organism>
<feature type="domain" description="FAD-binding" evidence="4">
    <location>
        <begin position="6"/>
        <end position="67"/>
    </location>
</feature>
<comment type="similarity">
    <text evidence="3">Belongs to the 3-hydroxybenzoate 6-hydroxylase family.</text>
</comment>
<name>A0AA87ZGJ8_FICCA</name>
<keyword evidence="2" id="KW-0503">Monooxygenase</keyword>
<evidence type="ECO:0000313" key="6">
    <source>
        <dbReference type="Proteomes" id="UP001187192"/>
    </source>
</evidence>
<dbReference type="Proteomes" id="UP001187192">
    <property type="component" value="Unassembled WGS sequence"/>
</dbReference>
<dbReference type="SUPFAM" id="SSF51905">
    <property type="entry name" value="FAD/NAD(P)-binding domain"/>
    <property type="match status" value="1"/>
</dbReference>
<reference evidence="5" key="1">
    <citation type="submission" date="2023-07" db="EMBL/GenBank/DDBJ databases">
        <title>draft genome sequence of fig (Ficus carica).</title>
        <authorList>
            <person name="Takahashi T."/>
            <person name="Nishimura K."/>
        </authorList>
    </citation>
    <scope>NUCLEOTIDE SEQUENCE</scope>
</reference>
<dbReference type="PRINTS" id="PR00420">
    <property type="entry name" value="RNGMNOXGNASE"/>
</dbReference>
<dbReference type="InterPro" id="IPR036188">
    <property type="entry name" value="FAD/NAD-bd_sf"/>
</dbReference>
<keyword evidence="1" id="KW-0560">Oxidoreductase</keyword>
<dbReference type="PANTHER" id="PTHR45934:SF1">
    <property type="entry name" value="OS04G0423100 PROTEIN"/>
    <property type="match status" value="1"/>
</dbReference>
<dbReference type="GO" id="GO:0071949">
    <property type="term" value="F:FAD binding"/>
    <property type="evidence" value="ECO:0007669"/>
    <property type="project" value="InterPro"/>
</dbReference>
<feature type="domain" description="FAD-binding" evidence="4">
    <location>
        <begin position="89"/>
        <end position="307"/>
    </location>
</feature>
<dbReference type="InterPro" id="IPR002938">
    <property type="entry name" value="FAD-bd"/>
</dbReference>
<keyword evidence="6" id="KW-1185">Reference proteome</keyword>
<sequence>MAMMEEVVIVGGGIAGLATAVALKRVGIKSLVLERWHELRAAGAALSLFPNAWRALDVLGVSHKLTSIYAKAKVDGDGGPIPLHRKALLEALADELPANSIRFSSKINKIETITHEGCSIAVVHMEDGSVIKAKVLIGCDGVHSMVARWLGLAAPVHSGRSTVRGVAEFPQGHGLRKEIQQFVGGKRRAGYVPMTDKDIYWFFTCPTPPQGLDHLARNSEAIQRELIENYAKDLPELYLEIVKSADLSTLTWDPLVYRQPWNVAFGSLSKQNITVAGDAMHPMTPDLGHGGCTALEDAVVLGRHIGTSFIQNGGLVPSEMPRVLANYVAERRWRAVWLITGAYFSGWVQQGDSSWVVKFVRDAIFYRFLFRKLANIVHYDCGKLPTVKT</sequence>
<protein>
    <recommendedName>
        <fullName evidence="4">FAD-binding domain-containing protein</fullName>
    </recommendedName>
</protein>
<accession>A0AA87ZGJ8</accession>
<dbReference type="Gene3D" id="3.50.50.60">
    <property type="entry name" value="FAD/NAD(P)-binding domain"/>
    <property type="match status" value="1"/>
</dbReference>
<dbReference type="EMBL" id="BTGU01000004">
    <property type="protein sequence ID" value="GMN33332.1"/>
    <property type="molecule type" value="Genomic_DNA"/>
</dbReference>
<gene>
    <name evidence="5" type="ORF">TIFTF001_004094</name>
</gene>
<dbReference type="AlphaFoldDB" id="A0AA87ZGJ8"/>
<dbReference type="Pfam" id="PF01494">
    <property type="entry name" value="FAD_binding_3"/>
    <property type="match status" value="2"/>
</dbReference>
<evidence type="ECO:0000259" key="4">
    <source>
        <dbReference type="Pfam" id="PF01494"/>
    </source>
</evidence>
<dbReference type="GO" id="GO:0004497">
    <property type="term" value="F:monooxygenase activity"/>
    <property type="evidence" value="ECO:0007669"/>
    <property type="project" value="UniProtKB-KW"/>
</dbReference>
<dbReference type="Gramene" id="FCD_00011679-RA">
    <property type="protein sequence ID" value="FCD_00011679-RA:cds"/>
    <property type="gene ID" value="FCD_00011679"/>
</dbReference>